<evidence type="ECO:0000256" key="1">
    <source>
        <dbReference type="SAM" id="MobiDB-lite"/>
    </source>
</evidence>
<accession>A0A9D1WGG8</accession>
<proteinExistence type="predicted"/>
<feature type="chain" id="PRO_5039027582" evidence="2">
    <location>
        <begin position="21"/>
        <end position="370"/>
    </location>
</feature>
<feature type="signal peptide" evidence="2">
    <location>
        <begin position="1"/>
        <end position="20"/>
    </location>
</feature>
<dbReference type="AlphaFoldDB" id="A0A9D1WGG8"/>
<dbReference type="EMBL" id="DXEX01000057">
    <property type="protein sequence ID" value="HIX58519.1"/>
    <property type="molecule type" value="Genomic_DNA"/>
</dbReference>
<gene>
    <name evidence="4" type="ORF">IAA45_02210</name>
</gene>
<reference evidence="4" key="2">
    <citation type="submission" date="2021-04" db="EMBL/GenBank/DDBJ databases">
        <authorList>
            <person name="Gilroy R."/>
        </authorList>
    </citation>
    <scope>NUCLEOTIDE SEQUENCE</scope>
    <source>
        <strain evidence="4">ChiSjej1B19-8411</strain>
    </source>
</reference>
<evidence type="ECO:0000259" key="3">
    <source>
        <dbReference type="Pfam" id="PF04015"/>
    </source>
</evidence>
<dbReference type="InterPro" id="IPR007160">
    <property type="entry name" value="DUF362"/>
</dbReference>
<dbReference type="PROSITE" id="PS51257">
    <property type="entry name" value="PROKAR_LIPOPROTEIN"/>
    <property type="match status" value="1"/>
</dbReference>
<dbReference type="Proteomes" id="UP000886817">
    <property type="component" value="Unassembled WGS sequence"/>
</dbReference>
<feature type="compositionally biased region" description="Acidic residues" evidence="1">
    <location>
        <begin position="34"/>
        <end position="46"/>
    </location>
</feature>
<protein>
    <submittedName>
        <fullName evidence="4">DUF362 domain-containing protein</fullName>
    </submittedName>
</protein>
<evidence type="ECO:0000313" key="5">
    <source>
        <dbReference type="Proteomes" id="UP000886817"/>
    </source>
</evidence>
<comment type="caution">
    <text evidence="4">The sequence shown here is derived from an EMBL/GenBank/DDBJ whole genome shotgun (WGS) entry which is preliminary data.</text>
</comment>
<feature type="domain" description="DUF362" evidence="3">
    <location>
        <begin position="113"/>
        <end position="325"/>
    </location>
</feature>
<dbReference type="Pfam" id="PF04015">
    <property type="entry name" value="DUF362"/>
    <property type="match status" value="1"/>
</dbReference>
<keyword evidence="2" id="KW-0732">Signal</keyword>
<organism evidence="4 5">
    <name type="scientific">Candidatus Blautia gallistercoris</name>
    <dbReference type="NCBI Taxonomy" id="2838490"/>
    <lineage>
        <taxon>Bacteria</taxon>
        <taxon>Bacillati</taxon>
        <taxon>Bacillota</taxon>
        <taxon>Clostridia</taxon>
        <taxon>Lachnospirales</taxon>
        <taxon>Lachnospiraceae</taxon>
        <taxon>Blautia</taxon>
    </lineage>
</organism>
<sequence length="370" mass="39113">MRKKIVCLILGITLLGSLLAGCGNEDTAPAPPQQEEESGTQEEESVTEVTEAAGEMLSGESIQTNGGETISLASLEHQDETSDTIVYYTSDISPEAMVAAYDALGTELTGESIAVKLSTGEPPASNYLDPDLIADLVHQVNGTIVENNTAYGGQRSSTAMHYQVAEDHGFTDIADFVVLDEDGSVSLPVEGGAQLSENLVGAHFPEYDGYLVLSHFKGHAMAGFGGAIKNISIGMASQEGKCLIHTAGESHTSPWGGEQDPFTESMAEAGKSVVEALDGNILYISVMNHLSVDCDCDGNPAEPDMHDIGILASADPVALDQACVDLVYASQDDTESLINRMESRNAVHVLEHGEDIGLGSRTYQMVSIDE</sequence>
<name>A0A9D1WGG8_9FIRM</name>
<feature type="region of interest" description="Disordered" evidence="1">
    <location>
        <begin position="25"/>
        <end position="46"/>
    </location>
</feature>
<evidence type="ECO:0000256" key="2">
    <source>
        <dbReference type="SAM" id="SignalP"/>
    </source>
</evidence>
<evidence type="ECO:0000313" key="4">
    <source>
        <dbReference type="EMBL" id="HIX58519.1"/>
    </source>
</evidence>
<dbReference type="Gene3D" id="3.40.50.11440">
    <property type="match status" value="1"/>
</dbReference>
<reference evidence="4" key="1">
    <citation type="journal article" date="2021" name="PeerJ">
        <title>Extensive microbial diversity within the chicken gut microbiome revealed by metagenomics and culture.</title>
        <authorList>
            <person name="Gilroy R."/>
            <person name="Ravi A."/>
            <person name="Getino M."/>
            <person name="Pursley I."/>
            <person name="Horton D.L."/>
            <person name="Alikhan N.F."/>
            <person name="Baker D."/>
            <person name="Gharbi K."/>
            <person name="Hall N."/>
            <person name="Watson M."/>
            <person name="Adriaenssens E.M."/>
            <person name="Foster-Nyarko E."/>
            <person name="Jarju S."/>
            <person name="Secka A."/>
            <person name="Antonio M."/>
            <person name="Oren A."/>
            <person name="Chaudhuri R.R."/>
            <person name="La Ragione R."/>
            <person name="Hildebrand F."/>
            <person name="Pallen M.J."/>
        </authorList>
    </citation>
    <scope>NUCLEOTIDE SEQUENCE</scope>
    <source>
        <strain evidence="4">ChiSjej1B19-8411</strain>
    </source>
</reference>